<sequence>MFIIKFGGSLSKNPETIKKILEVMENLSSEHKFILLPGGGEFADLVLKYYETHNLNLKISHNACILAMDIVGLMLSNFTKIKTSYELKSNTIFLPSRLLIDSDLEISNEITSDSISVYIADKVDAETVILLKSVDGIFVNGKLRNKISARELEKINSDVVDSDFPKFIKKYKKVAYLINGNFPERLVNLINGREKIYTEIYF</sequence>
<protein>
    <recommendedName>
        <fullName evidence="1">Aspartate/glutamate/uridylate kinase domain-containing protein</fullName>
    </recommendedName>
</protein>
<proteinExistence type="predicted"/>
<dbReference type="Pfam" id="PF00696">
    <property type="entry name" value="AA_kinase"/>
    <property type="match status" value="2"/>
</dbReference>
<feature type="domain" description="Aspartate/glutamate/uridylate kinase" evidence="1">
    <location>
        <begin position="2"/>
        <end position="77"/>
    </location>
</feature>
<evidence type="ECO:0000259" key="1">
    <source>
        <dbReference type="Pfam" id="PF00696"/>
    </source>
</evidence>
<dbReference type="InterPro" id="IPR011375">
    <property type="entry name" value="MfnE"/>
</dbReference>
<dbReference type="AlphaFoldDB" id="A0A098E9K7"/>
<dbReference type="SUPFAM" id="SSF53633">
    <property type="entry name" value="Carbamate kinase-like"/>
    <property type="match status" value="1"/>
</dbReference>
<accession>A0A098E9K7</accession>
<dbReference type="InterPro" id="IPR036393">
    <property type="entry name" value="AceGlu_kinase-like_sf"/>
</dbReference>
<gene>
    <name evidence="2" type="ORF">MSIBF_A2630003</name>
</gene>
<dbReference type="Gene3D" id="3.40.1160.10">
    <property type="entry name" value="Acetylglutamate kinase-like"/>
    <property type="match status" value="1"/>
</dbReference>
<reference evidence="2" key="1">
    <citation type="submission" date="2014-09" db="EMBL/GenBank/DDBJ databases">
        <authorList>
            <person name="Probst J Alexander"/>
        </authorList>
    </citation>
    <scope>NUCLEOTIDE SEQUENCE</scope>
</reference>
<feature type="domain" description="Aspartate/glutamate/uridylate kinase" evidence="1">
    <location>
        <begin position="108"/>
        <end position="157"/>
    </location>
</feature>
<organism evidence="2">
    <name type="scientific">groundwater metagenome</name>
    <dbReference type="NCBI Taxonomy" id="717931"/>
    <lineage>
        <taxon>unclassified sequences</taxon>
        <taxon>metagenomes</taxon>
        <taxon>ecological metagenomes</taxon>
    </lineage>
</organism>
<dbReference type="PIRSF" id="PIRSF004857">
    <property type="entry name" value="Kin_aa_kin"/>
    <property type="match status" value="1"/>
</dbReference>
<dbReference type="EMBL" id="CCXY01000183">
    <property type="protein sequence ID" value="CEG12697.1"/>
    <property type="molecule type" value="Genomic_DNA"/>
</dbReference>
<dbReference type="InterPro" id="IPR001048">
    <property type="entry name" value="Asp/Glu/Uridylate_kinase"/>
</dbReference>
<name>A0A098E9K7_9ZZZZ</name>
<evidence type="ECO:0000313" key="2">
    <source>
        <dbReference type="EMBL" id="CEG12697.1"/>
    </source>
</evidence>